<feature type="chain" id="PRO_5007580579" description="GPI anchored serine-rich protein" evidence="1">
    <location>
        <begin position="19"/>
        <end position="239"/>
    </location>
</feature>
<gene>
    <name evidence="2" type="ORF">DCS_03770</name>
</gene>
<dbReference type="Proteomes" id="UP000076580">
    <property type="component" value="Chromosome 02"/>
</dbReference>
<evidence type="ECO:0000313" key="2">
    <source>
        <dbReference type="EMBL" id="KYK56764.1"/>
    </source>
</evidence>
<reference evidence="2 3" key="1">
    <citation type="journal article" date="2016" name="Sci. Rep.">
        <title>Insights into Adaptations to a Near-Obligate Nematode Endoparasitic Lifestyle from the Finished Genome of Drechmeria coniospora.</title>
        <authorList>
            <person name="Zhang L."/>
            <person name="Zhou Z."/>
            <person name="Guo Q."/>
            <person name="Fokkens L."/>
            <person name="Miskei M."/>
            <person name="Pocsi I."/>
            <person name="Zhang W."/>
            <person name="Chen M."/>
            <person name="Wang L."/>
            <person name="Sun Y."/>
            <person name="Donzelli B.G."/>
            <person name="Gibson D.M."/>
            <person name="Nelson D.R."/>
            <person name="Luo J.G."/>
            <person name="Rep M."/>
            <person name="Liu H."/>
            <person name="Yang S."/>
            <person name="Wang J."/>
            <person name="Krasnoff S.B."/>
            <person name="Xu Y."/>
            <person name="Molnar I."/>
            <person name="Lin M."/>
        </authorList>
    </citation>
    <scope>NUCLEOTIDE SEQUENCE [LARGE SCALE GENOMIC DNA]</scope>
    <source>
        <strain evidence="2 3">ARSEF 6962</strain>
    </source>
</reference>
<organism evidence="2 3">
    <name type="scientific">Drechmeria coniospora</name>
    <name type="common">Nematophagous fungus</name>
    <name type="synonym">Meria coniospora</name>
    <dbReference type="NCBI Taxonomy" id="98403"/>
    <lineage>
        <taxon>Eukaryota</taxon>
        <taxon>Fungi</taxon>
        <taxon>Dikarya</taxon>
        <taxon>Ascomycota</taxon>
        <taxon>Pezizomycotina</taxon>
        <taxon>Sordariomycetes</taxon>
        <taxon>Hypocreomycetidae</taxon>
        <taxon>Hypocreales</taxon>
        <taxon>Ophiocordycipitaceae</taxon>
        <taxon>Drechmeria</taxon>
    </lineage>
</organism>
<name>A0A151GI46_DRECN</name>
<proteinExistence type="predicted"/>
<sequence>MKTSQILGVVAAATSVSAWSWPWESSEEEPVVSMYFGSSVEIPTDHVMTNGVYPSPSSSSFSGISSATQTFGHTTATGSVTPKPTVMTSANSTSMLTSTVLRTITDCPPTVTDCPHRIVTEVVTVCETPKPKATQVPSQPKKDKNVYLTKTQTVVKCSEGVNCVKPTPHVAVPKNATTPFKNRIECGHGGPDCVVPPRPTGTGAHFPGKPVEPPVVAGSARLVGSLGLVAAAAVAVAML</sequence>
<protein>
    <recommendedName>
        <fullName evidence="4">GPI anchored serine-rich protein</fullName>
    </recommendedName>
</protein>
<evidence type="ECO:0008006" key="4">
    <source>
        <dbReference type="Google" id="ProtNLM"/>
    </source>
</evidence>
<comment type="caution">
    <text evidence="2">The sequence shown here is derived from an EMBL/GenBank/DDBJ whole genome shotgun (WGS) entry which is preliminary data.</text>
</comment>
<feature type="signal peptide" evidence="1">
    <location>
        <begin position="1"/>
        <end position="18"/>
    </location>
</feature>
<accession>A0A151GI46</accession>
<keyword evidence="3" id="KW-1185">Reference proteome</keyword>
<dbReference type="InParanoid" id="A0A151GI46"/>
<evidence type="ECO:0000313" key="3">
    <source>
        <dbReference type="Proteomes" id="UP000076580"/>
    </source>
</evidence>
<dbReference type="GeneID" id="63716413"/>
<keyword evidence="1" id="KW-0732">Signal</keyword>
<dbReference type="AlphaFoldDB" id="A0A151GI46"/>
<dbReference type="EMBL" id="LAYC01000002">
    <property type="protein sequence ID" value="KYK56764.1"/>
    <property type="molecule type" value="Genomic_DNA"/>
</dbReference>
<evidence type="ECO:0000256" key="1">
    <source>
        <dbReference type="SAM" id="SignalP"/>
    </source>
</evidence>
<dbReference type="RefSeq" id="XP_040656116.1">
    <property type="nucleotide sequence ID" value="XM_040801083.1"/>
</dbReference>